<keyword evidence="1" id="KW-0813">Transport</keyword>
<gene>
    <name evidence="5" type="ORF">ACFP56_07980</name>
</gene>
<dbReference type="InterPro" id="IPR003439">
    <property type="entry name" value="ABC_transporter-like_ATP-bd"/>
</dbReference>
<protein>
    <submittedName>
        <fullName evidence="5">ABC transporter ATP-binding protein</fullName>
    </submittedName>
</protein>
<dbReference type="Pfam" id="PF00005">
    <property type="entry name" value="ABC_tran"/>
    <property type="match status" value="1"/>
</dbReference>
<dbReference type="InterPro" id="IPR050166">
    <property type="entry name" value="ABC_transporter_ATP-bind"/>
</dbReference>
<dbReference type="InterPro" id="IPR027417">
    <property type="entry name" value="P-loop_NTPase"/>
</dbReference>
<name>A0ABW1V1C8_9BACL</name>
<keyword evidence="3 5" id="KW-0067">ATP-binding</keyword>
<keyword evidence="2" id="KW-0547">Nucleotide-binding</keyword>
<evidence type="ECO:0000313" key="6">
    <source>
        <dbReference type="Proteomes" id="UP001596233"/>
    </source>
</evidence>
<evidence type="ECO:0000259" key="4">
    <source>
        <dbReference type="PROSITE" id="PS50893"/>
    </source>
</evidence>
<dbReference type="InterPro" id="IPR003593">
    <property type="entry name" value="AAA+_ATPase"/>
</dbReference>
<dbReference type="PANTHER" id="PTHR42788">
    <property type="entry name" value="TAURINE IMPORT ATP-BINDING PROTEIN-RELATED"/>
    <property type="match status" value="1"/>
</dbReference>
<dbReference type="RefSeq" id="WP_379233053.1">
    <property type="nucleotide sequence ID" value="NZ_JBHSTE010000002.1"/>
</dbReference>
<dbReference type="InterPro" id="IPR017871">
    <property type="entry name" value="ABC_transporter-like_CS"/>
</dbReference>
<dbReference type="Gene3D" id="3.40.50.300">
    <property type="entry name" value="P-loop containing nucleotide triphosphate hydrolases"/>
    <property type="match status" value="1"/>
</dbReference>
<keyword evidence="6" id="KW-1185">Reference proteome</keyword>
<evidence type="ECO:0000256" key="3">
    <source>
        <dbReference type="ARBA" id="ARBA00022840"/>
    </source>
</evidence>
<dbReference type="SMART" id="SM00382">
    <property type="entry name" value="AAA"/>
    <property type="match status" value="1"/>
</dbReference>
<dbReference type="EMBL" id="JBHSTE010000002">
    <property type="protein sequence ID" value="MFC6332562.1"/>
    <property type="molecule type" value="Genomic_DNA"/>
</dbReference>
<organism evidence="5 6">
    <name type="scientific">Paenibacillus septentrionalis</name>
    <dbReference type="NCBI Taxonomy" id="429342"/>
    <lineage>
        <taxon>Bacteria</taxon>
        <taxon>Bacillati</taxon>
        <taxon>Bacillota</taxon>
        <taxon>Bacilli</taxon>
        <taxon>Bacillales</taxon>
        <taxon>Paenibacillaceae</taxon>
        <taxon>Paenibacillus</taxon>
    </lineage>
</organism>
<comment type="caution">
    <text evidence="5">The sequence shown here is derived from an EMBL/GenBank/DDBJ whole genome shotgun (WGS) entry which is preliminary data.</text>
</comment>
<sequence length="263" mass="29828">MKHLSFIEVKEVSKQYRQRDQMTDALINISLSIEKGKFVSLIGPSGCGKSSLLRIIGGLVKQDCGEVNIGGMTPMEAQKRKQYSFVPQSPALFPWRTVLQNMQLPFEVNRKATGDTAKQHELELIELLQSVGLGDFIHAYPRMLSGGMQQRVGIARAFGSGAPILLMDEPFSALDELTREKISYQLLNIWQEHQKTVVFVTHNIREAVLLSDEVVIMSPRPGRIKKTISIDLPRPRTVELEESQQFQQYITEIRAHLRQESRV</sequence>
<dbReference type="PANTHER" id="PTHR42788:SF20">
    <property type="entry name" value="ABC TRANSPORTER ATP-BINDING PROTEIN"/>
    <property type="match status" value="1"/>
</dbReference>
<proteinExistence type="predicted"/>
<evidence type="ECO:0000256" key="1">
    <source>
        <dbReference type="ARBA" id="ARBA00022448"/>
    </source>
</evidence>
<evidence type="ECO:0000256" key="2">
    <source>
        <dbReference type="ARBA" id="ARBA00022741"/>
    </source>
</evidence>
<accession>A0ABW1V1C8</accession>
<reference evidence="6" key="1">
    <citation type="journal article" date="2019" name="Int. J. Syst. Evol. Microbiol.">
        <title>The Global Catalogue of Microorganisms (GCM) 10K type strain sequencing project: providing services to taxonomists for standard genome sequencing and annotation.</title>
        <authorList>
            <consortium name="The Broad Institute Genomics Platform"/>
            <consortium name="The Broad Institute Genome Sequencing Center for Infectious Disease"/>
            <person name="Wu L."/>
            <person name="Ma J."/>
        </authorList>
    </citation>
    <scope>NUCLEOTIDE SEQUENCE [LARGE SCALE GENOMIC DNA]</scope>
    <source>
        <strain evidence="6">PCU 280</strain>
    </source>
</reference>
<dbReference type="Proteomes" id="UP001596233">
    <property type="component" value="Unassembled WGS sequence"/>
</dbReference>
<dbReference type="SUPFAM" id="SSF52540">
    <property type="entry name" value="P-loop containing nucleoside triphosphate hydrolases"/>
    <property type="match status" value="1"/>
</dbReference>
<dbReference type="CDD" id="cd03293">
    <property type="entry name" value="ABC_NrtD_SsuB_transporters"/>
    <property type="match status" value="1"/>
</dbReference>
<feature type="domain" description="ABC transporter" evidence="4">
    <location>
        <begin position="7"/>
        <end position="244"/>
    </location>
</feature>
<dbReference type="PROSITE" id="PS00211">
    <property type="entry name" value="ABC_TRANSPORTER_1"/>
    <property type="match status" value="1"/>
</dbReference>
<evidence type="ECO:0000313" key="5">
    <source>
        <dbReference type="EMBL" id="MFC6332562.1"/>
    </source>
</evidence>
<dbReference type="GO" id="GO:0005524">
    <property type="term" value="F:ATP binding"/>
    <property type="evidence" value="ECO:0007669"/>
    <property type="project" value="UniProtKB-KW"/>
</dbReference>
<dbReference type="PROSITE" id="PS50893">
    <property type="entry name" value="ABC_TRANSPORTER_2"/>
    <property type="match status" value="1"/>
</dbReference>